<dbReference type="Gene3D" id="3.40.30.10">
    <property type="entry name" value="Glutaredoxin"/>
    <property type="match status" value="1"/>
</dbReference>
<evidence type="ECO:0000313" key="3">
    <source>
        <dbReference type="Proteomes" id="UP001286174"/>
    </source>
</evidence>
<gene>
    <name evidence="2" type="ORF">MOZ60_10085</name>
</gene>
<dbReference type="Proteomes" id="UP001286174">
    <property type="component" value="Unassembled WGS sequence"/>
</dbReference>
<dbReference type="InterPro" id="IPR036249">
    <property type="entry name" value="Thioredoxin-like_sf"/>
</dbReference>
<accession>A0AB35U4G4</accession>
<proteinExistence type="predicted"/>
<name>A0AB35U4G4_9FIRM</name>
<reference evidence="2 3" key="1">
    <citation type="submission" date="2022-03" db="EMBL/GenBank/DDBJ databases">
        <title>Novel taxa within the pig intestine.</title>
        <authorList>
            <person name="Wylensek D."/>
            <person name="Bishof K."/>
            <person name="Afrizal A."/>
            <person name="Clavel T."/>
        </authorList>
    </citation>
    <scope>NUCLEOTIDE SEQUENCE [LARGE SCALE GENOMIC DNA]</scope>
    <source>
        <strain evidence="2 3">CLA-KB-P133</strain>
    </source>
</reference>
<feature type="signal peptide" evidence="1">
    <location>
        <begin position="1"/>
        <end position="22"/>
    </location>
</feature>
<organism evidence="2 3">
    <name type="scientific">Grylomicrobium aquisgranensis</name>
    <dbReference type="NCBI Taxonomy" id="2926318"/>
    <lineage>
        <taxon>Bacteria</taxon>
        <taxon>Bacillati</taxon>
        <taxon>Bacillota</taxon>
        <taxon>Erysipelotrichia</taxon>
        <taxon>Erysipelotrichales</taxon>
        <taxon>Erysipelotrichaceae</taxon>
        <taxon>Grylomicrobium</taxon>
    </lineage>
</organism>
<evidence type="ECO:0000256" key="1">
    <source>
        <dbReference type="SAM" id="SignalP"/>
    </source>
</evidence>
<feature type="chain" id="PRO_5044215199" evidence="1">
    <location>
        <begin position="23"/>
        <end position="222"/>
    </location>
</feature>
<dbReference type="PROSITE" id="PS51257">
    <property type="entry name" value="PROKAR_LIPOPROTEIN"/>
    <property type="match status" value="1"/>
</dbReference>
<dbReference type="AlphaFoldDB" id="A0AB35U4G4"/>
<dbReference type="EMBL" id="JALBUR010000038">
    <property type="protein sequence ID" value="MDX8420433.1"/>
    <property type="molecule type" value="Genomic_DNA"/>
</dbReference>
<sequence>MNKKTMLSAMLAMMLAGCGSTAAAVSTSPAASPSASASAASAESTSLTEEYSSLPADNAYTLLRDHQDVEDMLNHGTGVLFFGFPECPWCQYYVPMLNEDALAADVNVKYYNIYVDKTADRTWYDSIADLLDEKDSEITHYDNDGKKVIYMPLVVLLHDGEIIGFDDETCDLDSDEISPADYWTDEKISALHERLSSLLSQVKTFQEEGNGEGCAVKASPDC</sequence>
<keyword evidence="1" id="KW-0732">Signal</keyword>
<dbReference type="RefSeq" id="WP_370596572.1">
    <property type="nucleotide sequence ID" value="NZ_JALBUR010000038.1"/>
</dbReference>
<evidence type="ECO:0000313" key="2">
    <source>
        <dbReference type="EMBL" id="MDX8420433.1"/>
    </source>
</evidence>
<protein>
    <submittedName>
        <fullName evidence="2">Thioredoxin family protein</fullName>
    </submittedName>
</protein>
<keyword evidence="3" id="KW-1185">Reference proteome</keyword>
<comment type="caution">
    <text evidence="2">The sequence shown here is derived from an EMBL/GenBank/DDBJ whole genome shotgun (WGS) entry which is preliminary data.</text>
</comment>
<dbReference type="SUPFAM" id="SSF52833">
    <property type="entry name" value="Thioredoxin-like"/>
    <property type="match status" value="1"/>
</dbReference>